<keyword evidence="2" id="KW-1185">Reference proteome</keyword>
<dbReference type="InterPro" id="IPR037012">
    <property type="entry name" value="NanQ/TabA/YiaL_sf"/>
</dbReference>
<evidence type="ECO:0000313" key="1">
    <source>
        <dbReference type="EMBL" id="MCZ8513253.1"/>
    </source>
</evidence>
<dbReference type="SUPFAM" id="SSF51197">
    <property type="entry name" value="Clavaminate synthase-like"/>
    <property type="match status" value="1"/>
</dbReference>
<accession>A0ABT4Q8T8</accession>
<sequence>MIAGHIEHWRKDRPFLHPVLQRAVDYLESTDFAAMENGKYLIKDEALFALVMELAGKREAEAPAEKHEQYLDIHYLLAGEEWIGWAPEDASLRPSVPYDEEQEAALYGTVPGEARLKLVPGMYVIFAPSDIHRPGLCGTEPQPIRKVVVKLNKTLFLDVS</sequence>
<dbReference type="PANTHER" id="PTHR34986">
    <property type="entry name" value="EVOLVED BETA-GALACTOSIDASE SUBUNIT BETA"/>
    <property type="match status" value="1"/>
</dbReference>
<comment type="caution">
    <text evidence="1">The sequence shown here is derived from an EMBL/GenBank/DDBJ whole genome shotgun (WGS) entry which is preliminary data.</text>
</comment>
<dbReference type="EMBL" id="JAQAGZ010000007">
    <property type="protein sequence ID" value="MCZ8513253.1"/>
    <property type="molecule type" value="Genomic_DNA"/>
</dbReference>
<proteinExistence type="predicted"/>
<dbReference type="Pfam" id="PF04074">
    <property type="entry name" value="DUF386"/>
    <property type="match status" value="1"/>
</dbReference>
<dbReference type="RefSeq" id="WP_269881744.1">
    <property type="nucleotide sequence ID" value="NZ_JAQAGZ010000007.1"/>
</dbReference>
<dbReference type="PANTHER" id="PTHR34986:SF1">
    <property type="entry name" value="PROTEIN YIAL"/>
    <property type="match status" value="1"/>
</dbReference>
<reference evidence="1 2" key="1">
    <citation type="submission" date="2022-12" db="EMBL/GenBank/DDBJ databases">
        <title>Draft genome sequence of Paenibacillus sp. dW9.</title>
        <authorList>
            <person name="Choi E.-W."/>
            <person name="Kim D.-U."/>
        </authorList>
    </citation>
    <scope>NUCLEOTIDE SEQUENCE [LARGE SCALE GENOMIC DNA]</scope>
    <source>
        <strain evidence="2">dW9</strain>
    </source>
</reference>
<evidence type="ECO:0000313" key="2">
    <source>
        <dbReference type="Proteomes" id="UP001527882"/>
    </source>
</evidence>
<dbReference type="Gene3D" id="2.60.120.370">
    <property type="entry name" value="YhcH/YjgK/YiaL"/>
    <property type="match status" value="1"/>
</dbReference>
<gene>
    <name evidence="1" type="ORF">O9H85_12625</name>
</gene>
<dbReference type="NCBIfam" id="TIGR00022">
    <property type="entry name" value="YhcH/YjgK/YiaL family protein"/>
    <property type="match status" value="1"/>
</dbReference>
<dbReference type="Proteomes" id="UP001527882">
    <property type="component" value="Unassembled WGS sequence"/>
</dbReference>
<name>A0ABT4Q8T8_9BACL</name>
<organism evidence="1 2">
    <name type="scientific">Paenibacillus gyeongsangnamensis</name>
    <dbReference type="NCBI Taxonomy" id="3388067"/>
    <lineage>
        <taxon>Bacteria</taxon>
        <taxon>Bacillati</taxon>
        <taxon>Bacillota</taxon>
        <taxon>Bacilli</taxon>
        <taxon>Bacillales</taxon>
        <taxon>Paenibacillaceae</taxon>
        <taxon>Paenibacillus</taxon>
    </lineage>
</organism>
<protein>
    <submittedName>
        <fullName evidence="1">YhcH/YjgK/YiaL family protein</fullName>
    </submittedName>
</protein>
<dbReference type="InterPro" id="IPR004375">
    <property type="entry name" value="NanQ/TabA/YiaL"/>
</dbReference>